<evidence type="ECO:0000313" key="2">
    <source>
        <dbReference type="EMBL" id="PIT52769.1"/>
    </source>
</evidence>
<evidence type="ECO:0000256" key="1">
    <source>
        <dbReference type="SAM" id="Phobius"/>
    </source>
</evidence>
<gene>
    <name evidence="2" type="ORF">BHC48_01470</name>
</gene>
<dbReference type="AlphaFoldDB" id="A0A2N9XTS7"/>
<protein>
    <submittedName>
        <fullName evidence="2">Uncharacterized protein</fullName>
    </submittedName>
</protein>
<reference evidence="2 3" key="1">
    <citation type="journal article" date="2017" name="MBio">
        <title>Type VI secretion-mediated competition in the bee gut microbiome.</title>
        <authorList>
            <person name="Steele M.I."/>
            <person name="Kwong W.K."/>
            <person name="Powell J.E."/>
            <person name="Whiteley M."/>
            <person name="Moran N.A."/>
        </authorList>
    </citation>
    <scope>NUCLEOTIDE SEQUENCE [LARGE SCALE GENOMIC DNA]</scope>
    <source>
        <strain evidence="2 3">Occ4-2</strain>
    </source>
</reference>
<dbReference type="Proteomes" id="UP000231484">
    <property type="component" value="Unassembled WGS sequence"/>
</dbReference>
<sequence length="70" mass="8622">MCYYELNLMQLYCGNYAMDMVFFVHDYVKYYVVNQCIWQKKLIVFLLYTAILFIYSKINNIFIPKLLSFY</sequence>
<keyword evidence="1" id="KW-0472">Membrane</keyword>
<organism evidence="2 3">
    <name type="scientific">Snodgrassella alvi</name>
    <dbReference type="NCBI Taxonomy" id="1196083"/>
    <lineage>
        <taxon>Bacteria</taxon>
        <taxon>Pseudomonadati</taxon>
        <taxon>Pseudomonadota</taxon>
        <taxon>Betaproteobacteria</taxon>
        <taxon>Neisseriales</taxon>
        <taxon>Neisseriaceae</taxon>
        <taxon>Snodgrassella</taxon>
    </lineage>
</organism>
<keyword evidence="1" id="KW-1133">Transmembrane helix</keyword>
<comment type="caution">
    <text evidence="2">The sequence shown here is derived from an EMBL/GenBank/DDBJ whole genome shotgun (WGS) entry which is preliminary data.</text>
</comment>
<accession>A0A2N9XTS7</accession>
<name>A0A2N9XTS7_9NEIS</name>
<dbReference type="EMBL" id="MEIQ01000022">
    <property type="protein sequence ID" value="PIT52769.1"/>
    <property type="molecule type" value="Genomic_DNA"/>
</dbReference>
<proteinExistence type="predicted"/>
<evidence type="ECO:0000313" key="3">
    <source>
        <dbReference type="Proteomes" id="UP000231484"/>
    </source>
</evidence>
<feature type="transmembrane region" description="Helical" evidence="1">
    <location>
        <begin position="42"/>
        <end position="63"/>
    </location>
</feature>
<keyword evidence="1" id="KW-0812">Transmembrane</keyword>